<evidence type="ECO:0000256" key="2">
    <source>
        <dbReference type="ARBA" id="ARBA00023015"/>
    </source>
</evidence>
<name>A0ABV1HUF4_9FIRM</name>
<evidence type="ECO:0000259" key="6">
    <source>
        <dbReference type="Pfam" id="PF04542"/>
    </source>
</evidence>
<dbReference type="EMBL" id="JBBMFI010000017">
    <property type="protein sequence ID" value="MEQ2565754.1"/>
    <property type="molecule type" value="Genomic_DNA"/>
</dbReference>
<keyword evidence="2" id="KW-0805">Transcription regulation</keyword>
<dbReference type="PANTHER" id="PTHR43133:SF51">
    <property type="entry name" value="RNA POLYMERASE SIGMA FACTOR"/>
    <property type="match status" value="1"/>
</dbReference>
<dbReference type="NCBIfam" id="TIGR02937">
    <property type="entry name" value="sigma70-ECF"/>
    <property type="match status" value="1"/>
</dbReference>
<keyword evidence="4" id="KW-0804">Transcription</keyword>
<evidence type="ECO:0000313" key="8">
    <source>
        <dbReference type="EMBL" id="MEQ2565754.1"/>
    </source>
</evidence>
<dbReference type="InterPro" id="IPR013325">
    <property type="entry name" value="RNA_pol_sigma_r2"/>
</dbReference>
<dbReference type="Gene3D" id="1.10.10.10">
    <property type="entry name" value="Winged helix-like DNA-binding domain superfamily/Winged helix DNA-binding domain"/>
    <property type="match status" value="1"/>
</dbReference>
<evidence type="ECO:0000313" key="9">
    <source>
        <dbReference type="Proteomes" id="UP001478133"/>
    </source>
</evidence>
<dbReference type="InterPro" id="IPR013324">
    <property type="entry name" value="RNA_pol_sigma_r3/r4-like"/>
</dbReference>
<reference evidence="8 9" key="1">
    <citation type="submission" date="2024-03" db="EMBL/GenBank/DDBJ databases">
        <title>Human intestinal bacterial collection.</title>
        <authorList>
            <person name="Pauvert C."/>
            <person name="Hitch T.C.A."/>
            <person name="Clavel T."/>
        </authorList>
    </citation>
    <scope>NUCLEOTIDE SEQUENCE [LARGE SCALE GENOMIC DNA]</scope>
    <source>
        <strain evidence="8 9">CLA-AP-H18</strain>
    </source>
</reference>
<dbReference type="SUPFAM" id="SSF88946">
    <property type="entry name" value="Sigma2 domain of RNA polymerase sigma factors"/>
    <property type="match status" value="1"/>
</dbReference>
<dbReference type="Pfam" id="PF08281">
    <property type="entry name" value="Sigma70_r4_2"/>
    <property type="match status" value="1"/>
</dbReference>
<evidence type="ECO:0000256" key="4">
    <source>
        <dbReference type="ARBA" id="ARBA00023163"/>
    </source>
</evidence>
<sequence>MDHRFAYKTSADKFVDDDYEYSGKVQSHKEKVYNHSNNYENSEVIYKNNNKNYKIREEKQSDKDHKNSDEKDYIDIDEIYKNNDKKHSHKANTYKGKSYSHSEGKHSDKVYKHSEKGFIFDDNLIEVVVNTYSDMVYRIALNILCNIDDANDVMQDVFLRLVKSKSKIKSKEHIKHWLIKVTINCSKSKATESYKKHTVSISEISESYISFSNEIDETIGSVMKLPEKYKVPIHLYYYQQLTVEEISKILGITRSGVRSRLSRGRNMLKEILEKEDNNE</sequence>
<dbReference type="CDD" id="cd06171">
    <property type="entry name" value="Sigma70_r4"/>
    <property type="match status" value="1"/>
</dbReference>
<keyword evidence="3" id="KW-0731">Sigma factor</keyword>
<dbReference type="PANTHER" id="PTHR43133">
    <property type="entry name" value="RNA POLYMERASE ECF-TYPE SIGMA FACTO"/>
    <property type="match status" value="1"/>
</dbReference>
<evidence type="ECO:0000259" key="7">
    <source>
        <dbReference type="Pfam" id="PF08281"/>
    </source>
</evidence>
<comment type="caution">
    <text evidence="8">The sequence shown here is derived from an EMBL/GenBank/DDBJ whole genome shotgun (WGS) entry which is preliminary data.</text>
</comment>
<gene>
    <name evidence="8" type="ORF">ABFO16_05835</name>
</gene>
<dbReference type="SUPFAM" id="SSF88659">
    <property type="entry name" value="Sigma3 and sigma4 domains of RNA polymerase sigma factors"/>
    <property type="match status" value="1"/>
</dbReference>
<organism evidence="8 9">
    <name type="scientific">Ruminococcoides intestinihominis</name>
    <dbReference type="NCBI Taxonomy" id="3133161"/>
    <lineage>
        <taxon>Bacteria</taxon>
        <taxon>Bacillati</taxon>
        <taxon>Bacillota</taxon>
        <taxon>Clostridia</taxon>
        <taxon>Eubacteriales</taxon>
        <taxon>Oscillospiraceae</taxon>
        <taxon>Ruminococcoides</taxon>
    </lineage>
</organism>
<feature type="region of interest" description="Disordered" evidence="5">
    <location>
        <begin position="85"/>
        <end position="106"/>
    </location>
</feature>
<dbReference type="InterPro" id="IPR013249">
    <property type="entry name" value="RNA_pol_sigma70_r4_t2"/>
</dbReference>
<dbReference type="Proteomes" id="UP001478133">
    <property type="component" value="Unassembled WGS sequence"/>
</dbReference>
<accession>A0ABV1HUF4</accession>
<keyword evidence="9" id="KW-1185">Reference proteome</keyword>
<evidence type="ECO:0000256" key="3">
    <source>
        <dbReference type="ARBA" id="ARBA00023082"/>
    </source>
</evidence>
<dbReference type="InterPro" id="IPR007627">
    <property type="entry name" value="RNA_pol_sigma70_r2"/>
</dbReference>
<comment type="similarity">
    <text evidence="1">Belongs to the sigma-70 factor family. ECF subfamily.</text>
</comment>
<proteinExistence type="inferred from homology"/>
<dbReference type="InterPro" id="IPR039425">
    <property type="entry name" value="RNA_pol_sigma-70-like"/>
</dbReference>
<protein>
    <submittedName>
        <fullName evidence="8">Sigma-70 family RNA polymerase sigma factor</fullName>
    </submittedName>
</protein>
<dbReference type="Pfam" id="PF04542">
    <property type="entry name" value="Sigma70_r2"/>
    <property type="match status" value="1"/>
</dbReference>
<evidence type="ECO:0000256" key="5">
    <source>
        <dbReference type="SAM" id="MobiDB-lite"/>
    </source>
</evidence>
<dbReference type="InterPro" id="IPR036388">
    <property type="entry name" value="WH-like_DNA-bd_sf"/>
</dbReference>
<evidence type="ECO:0000256" key="1">
    <source>
        <dbReference type="ARBA" id="ARBA00010641"/>
    </source>
</evidence>
<dbReference type="RefSeq" id="WP_367286452.1">
    <property type="nucleotide sequence ID" value="NZ_JBBMEY010000018.1"/>
</dbReference>
<feature type="domain" description="RNA polymerase sigma-70 region 2" evidence="6">
    <location>
        <begin position="129"/>
        <end position="186"/>
    </location>
</feature>
<dbReference type="Gene3D" id="1.10.1740.10">
    <property type="match status" value="1"/>
</dbReference>
<feature type="domain" description="RNA polymerase sigma factor 70 region 4 type 2" evidence="7">
    <location>
        <begin position="223"/>
        <end position="267"/>
    </location>
</feature>
<dbReference type="InterPro" id="IPR014284">
    <property type="entry name" value="RNA_pol_sigma-70_dom"/>
</dbReference>